<protein>
    <submittedName>
        <fullName evidence="2">Alpha/beta hydrolase</fullName>
    </submittedName>
</protein>
<feature type="region of interest" description="Disordered" evidence="1">
    <location>
        <begin position="1"/>
        <end position="20"/>
    </location>
</feature>
<dbReference type="GO" id="GO:0016787">
    <property type="term" value="F:hydrolase activity"/>
    <property type="evidence" value="ECO:0007669"/>
    <property type="project" value="UniProtKB-KW"/>
</dbReference>
<dbReference type="SUPFAM" id="SSF53474">
    <property type="entry name" value="alpha/beta-Hydrolases"/>
    <property type="match status" value="1"/>
</dbReference>
<keyword evidence="3" id="KW-1185">Reference proteome</keyword>
<dbReference type="InterPro" id="IPR029058">
    <property type="entry name" value="AB_hydrolase_fold"/>
</dbReference>
<dbReference type="InterPro" id="IPR010662">
    <property type="entry name" value="RBBP9/YdeN"/>
</dbReference>
<gene>
    <name evidence="2" type="ORF">PQR08_23140</name>
</gene>
<keyword evidence="2" id="KW-0378">Hydrolase</keyword>
<comment type="caution">
    <text evidence="2">The sequence shown here is derived from an EMBL/GenBank/DDBJ whole genome shotgun (WGS) entry which is preliminary data.</text>
</comment>
<sequence length="213" mass="22612">MSDIPSGSPGANHRPAAPPITLVTVPGLHGSDDTHWQTWLEEQVKRAVRVRQRGRDAAQLGAWSEAVRHALAEISGAVVLASHGFGCLATAHALSHLPHGAFYLPGATVLGVLMVAPGSPEGFRSAGAFDARRLDVPSVVIGSTTDPWMPIEKARSLAQRWNSAFVNLGDAGHIDASAGFGPWPLARHAIETFARQVSTDDRRVSVAEASQKR</sequence>
<dbReference type="RefSeq" id="WP_408162424.1">
    <property type="nucleotide sequence ID" value="NZ_JAQQDB010000023.1"/>
</dbReference>
<dbReference type="Proteomes" id="UP001629462">
    <property type="component" value="Unassembled WGS sequence"/>
</dbReference>
<organism evidence="2 3">
    <name type="scientific">Caballeronia jiangsuensis</name>
    <dbReference type="NCBI Taxonomy" id="1458357"/>
    <lineage>
        <taxon>Bacteria</taxon>
        <taxon>Pseudomonadati</taxon>
        <taxon>Pseudomonadota</taxon>
        <taxon>Betaproteobacteria</taxon>
        <taxon>Burkholderiales</taxon>
        <taxon>Burkholderiaceae</taxon>
        <taxon>Caballeronia</taxon>
    </lineage>
</organism>
<evidence type="ECO:0000313" key="3">
    <source>
        <dbReference type="Proteomes" id="UP001629462"/>
    </source>
</evidence>
<dbReference type="Gene3D" id="3.40.50.1820">
    <property type="entry name" value="alpha/beta hydrolase"/>
    <property type="match status" value="1"/>
</dbReference>
<dbReference type="EMBL" id="JAQQDB010000023">
    <property type="protein sequence ID" value="MFM0520332.1"/>
    <property type="molecule type" value="Genomic_DNA"/>
</dbReference>
<name>A0ABW9CRR6_9BURK</name>
<evidence type="ECO:0000256" key="1">
    <source>
        <dbReference type="SAM" id="MobiDB-lite"/>
    </source>
</evidence>
<accession>A0ABW9CRR6</accession>
<dbReference type="Pfam" id="PF06821">
    <property type="entry name" value="Ser_hydrolase"/>
    <property type="match status" value="1"/>
</dbReference>
<reference evidence="2 3" key="1">
    <citation type="journal article" date="2024" name="Chem. Sci.">
        <title>Discovery of megapolipeptins by genome mining of a Burkholderiales bacteria collection.</title>
        <authorList>
            <person name="Paulo B.S."/>
            <person name="Recchia M.J.J."/>
            <person name="Lee S."/>
            <person name="Fergusson C.H."/>
            <person name="Romanowski S.B."/>
            <person name="Hernandez A."/>
            <person name="Krull N."/>
            <person name="Liu D.Y."/>
            <person name="Cavanagh H."/>
            <person name="Bos A."/>
            <person name="Gray C.A."/>
            <person name="Murphy B.T."/>
            <person name="Linington R.G."/>
            <person name="Eustaquio A.S."/>
        </authorList>
    </citation>
    <scope>NUCLEOTIDE SEQUENCE [LARGE SCALE GENOMIC DNA]</scope>
    <source>
        <strain evidence="2 3">RL17-374-BIF-D</strain>
    </source>
</reference>
<evidence type="ECO:0000313" key="2">
    <source>
        <dbReference type="EMBL" id="MFM0520332.1"/>
    </source>
</evidence>
<proteinExistence type="predicted"/>